<dbReference type="EMBL" id="PCRO01000009">
    <property type="protein sequence ID" value="PIP23081.1"/>
    <property type="molecule type" value="Genomic_DNA"/>
</dbReference>
<evidence type="ECO:0000256" key="3">
    <source>
        <dbReference type="ARBA" id="ARBA00038374"/>
    </source>
</evidence>
<sequence length="404" mass="46239">MNKYKRPEIMSPIGDWAGLEACKDYADAVYFGVSDLSMRARANFLKLRDLGKFTKKCRDYKLKNYLTLNSTLYNKDIKEAEKIVKAAKAEGVDSLIVWDPATIEIARKENMNFTISTQANISNWKTAEFYKKLDAKRIVLARELNLKQIKEIKDKVSIEIETFVHGAMCLAISGRCIISAYIFGKSANCGYCSQPCRKEWFLSDKEGNKISNEGKYFLNSKDLCMIEYIPELIKAGIDSFKIEGRKRDPKYVETTARCYKEAVDSFFEGTFTDEKAKEWKKELEKSYNRGFSTGFYFGVPGKEGINYDKADNVSLFKKEMVGKVVHYYPKAKAVSIKAMRDIKIGNTLIIEGEKTFLEQKIDSMQINGKDIKKAKKGEEFAIKTEKSAKKNDNVFMVVKRDVLE</sequence>
<reference evidence="4 5" key="1">
    <citation type="submission" date="2017-09" db="EMBL/GenBank/DDBJ databases">
        <title>Depth-based differentiation of microbial function through sediment-hosted aquifers and enrichment of novel symbionts in the deep terrestrial subsurface.</title>
        <authorList>
            <person name="Probst A.J."/>
            <person name="Ladd B."/>
            <person name="Jarett J.K."/>
            <person name="Geller-Mcgrath D.E."/>
            <person name="Sieber C.M."/>
            <person name="Emerson J.B."/>
            <person name="Anantharaman K."/>
            <person name="Thomas B.C."/>
            <person name="Malmstrom R."/>
            <person name="Stieglmeier M."/>
            <person name="Klingl A."/>
            <person name="Woyke T."/>
            <person name="Ryan C.M."/>
            <person name="Banfield J.F."/>
        </authorList>
    </citation>
    <scope>NUCLEOTIDE SEQUENCE [LARGE SCALE GENOMIC DNA]</scope>
    <source>
        <strain evidence="4">CG23_combo_of_CG06-09_8_20_14_all_39_17</strain>
    </source>
</reference>
<evidence type="ECO:0000313" key="4">
    <source>
        <dbReference type="EMBL" id="PIP23081.1"/>
    </source>
</evidence>
<dbReference type="PANTHER" id="PTHR30217:SF6">
    <property type="entry name" value="TRNA HYDROXYLATION PROTEIN P"/>
    <property type="match status" value="1"/>
</dbReference>
<dbReference type="Pfam" id="PF01136">
    <property type="entry name" value="Peptidase_U32"/>
    <property type="match status" value="1"/>
</dbReference>
<dbReference type="AlphaFoldDB" id="A0A2G9YX93"/>
<protein>
    <submittedName>
        <fullName evidence="4">Peptidase U32</fullName>
    </submittedName>
</protein>
<evidence type="ECO:0000313" key="5">
    <source>
        <dbReference type="Proteomes" id="UP000229976"/>
    </source>
</evidence>
<organism evidence="4 5">
    <name type="scientific">Candidatus Nealsonbacteria bacterium CG23_combo_of_CG06-09_8_20_14_all_39_17</name>
    <dbReference type="NCBI Taxonomy" id="1974722"/>
    <lineage>
        <taxon>Bacteria</taxon>
        <taxon>Candidatus Nealsoniibacteriota</taxon>
    </lineage>
</organism>
<dbReference type="InterPro" id="IPR051454">
    <property type="entry name" value="RNA/ubiquinone_mod_enzymes"/>
</dbReference>
<comment type="similarity">
    <text evidence="3">Belongs to the peptidase U32 family.</text>
</comment>
<dbReference type="GO" id="GO:0008233">
    <property type="term" value="F:peptidase activity"/>
    <property type="evidence" value="ECO:0007669"/>
    <property type="project" value="UniProtKB-KW"/>
</dbReference>
<dbReference type="Proteomes" id="UP000229976">
    <property type="component" value="Unassembled WGS sequence"/>
</dbReference>
<proteinExistence type="inferred from homology"/>
<evidence type="ECO:0000256" key="1">
    <source>
        <dbReference type="ARBA" id="ARBA00022670"/>
    </source>
</evidence>
<comment type="caution">
    <text evidence="4">The sequence shown here is derived from an EMBL/GenBank/DDBJ whole genome shotgun (WGS) entry which is preliminary data.</text>
</comment>
<dbReference type="PROSITE" id="PS01276">
    <property type="entry name" value="PEPTIDASE_U32"/>
    <property type="match status" value="1"/>
</dbReference>
<dbReference type="PANTHER" id="PTHR30217">
    <property type="entry name" value="PEPTIDASE U32 FAMILY"/>
    <property type="match status" value="1"/>
</dbReference>
<gene>
    <name evidence="4" type="ORF">COX37_00685</name>
</gene>
<dbReference type="GO" id="GO:0006508">
    <property type="term" value="P:proteolysis"/>
    <property type="evidence" value="ECO:0007669"/>
    <property type="project" value="UniProtKB-KW"/>
</dbReference>
<accession>A0A2G9YX93</accession>
<evidence type="ECO:0000256" key="2">
    <source>
        <dbReference type="ARBA" id="ARBA00022801"/>
    </source>
</evidence>
<dbReference type="InterPro" id="IPR001539">
    <property type="entry name" value="Peptidase_U32"/>
</dbReference>
<name>A0A2G9YX93_9BACT</name>
<keyword evidence="2" id="KW-0378">Hydrolase</keyword>
<keyword evidence="1" id="KW-0645">Protease</keyword>